<feature type="transmembrane region" description="Helical" evidence="1">
    <location>
        <begin position="16"/>
        <end position="35"/>
    </location>
</feature>
<organism evidence="3 4">
    <name type="scientific">Brochothrix campestris FSL F6-1037</name>
    <dbReference type="NCBI Taxonomy" id="1265861"/>
    <lineage>
        <taxon>Bacteria</taxon>
        <taxon>Bacillati</taxon>
        <taxon>Bacillota</taxon>
        <taxon>Bacilli</taxon>
        <taxon>Bacillales</taxon>
        <taxon>Listeriaceae</taxon>
        <taxon>Brochothrix</taxon>
    </lineage>
</organism>
<sequence>MQQQKLPLTIRKVWRQVTYINSSVIIGLTGLYLMLAMFFHWSWLFSLIGVVLIIYQLFVKEMFINKWRWARFSYSIYDEEIEIVTGVIFRSEELIPMIRIQHVETNQGPLLRKQQLKEVHIYTAASTHIIPGLAEESATHLQAKIIERVKVATEDV</sequence>
<name>W7CTW9_9LIST</name>
<reference evidence="3 4" key="1">
    <citation type="submission" date="2012-12" db="EMBL/GenBank/DDBJ databases">
        <title>Novel taxa of Listeriaceae from agricultural environments in the United States.</title>
        <authorList>
            <person name="den Bakker H.C."/>
            <person name="Allred A."/>
            <person name="Warchocki S."/>
            <person name="Wright E.M."/>
            <person name="Burrell A."/>
            <person name="Nightingale K.K."/>
            <person name="Kephart D."/>
            <person name="Wiedmann M."/>
        </authorList>
    </citation>
    <scope>NUCLEOTIDE SEQUENCE [LARGE SCALE GENOMIC DNA]</scope>
    <source>
        <strain evidence="3 4">FSL F6-1037</strain>
    </source>
</reference>
<protein>
    <recommendedName>
        <fullName evidence="2">YdbS-like PH domain-containing protein</fullName>
    </recommendedName>
</protein>
<keyword evidence="1" id="KW-0472">Membrane</keyword>
<evidence type="ECO:0000259" key="2">
    <source>
        <dbReference type="Pfam" id="PF03703"/>
    </source>
</evidence>
<comment type="caution">
    <text evidence="3">The sequence shown here is derived from an EMBL/GenBank/DDBJ whole genome shotgun (WGS) entry which is preliminary data.</text>
</comment>
<keyword evidence="4" id="KW-1185">Reference proteome</keyword>
<dbReference type="PANTHER" id="PTHR34473:SF2">
    <property type="entry name" value="UPF0699 TRANSMEMBRANE PROTEIN YDBT"/>
    <property type="match status" value="1"/>
</dbReference>
<dbReference type="RefSeq" id="WP_035314244.1">
    <property type="nucleotide sequence ID" value="NZ_AODH01000021.1"/>
</dbReference>
<dbReference type="InterPro" id="IPR005182">
    <property type="entry name" value="YdbS-like_PH"/>
</dbReference>
<keyword evidence="1" id="KW-1133">Transmembrane helix</keyword>
<evidence type="ECO:0000256" key="1">
    <source>
        <dbReference type="SAM" id="Phobius"/>
    </source>
</evidence>
<feature type="domain" description="YdbS-like PH" evidence="2">
    <location>
        <begin position="69"/>
        <end position="144"/>
    </location>
</feature>
<gene>
    <name evidence="3" type="ORF">BCAMP_05676</name>
</gene>
<evidence type="ECO:0000313" key="3">
    <source>
        <dbReference type="EMBL" id="EUJ40155.1"/>
    </source>
</evidence>
<keyword evidence="1" id="KW-0812">Transmembrane</keyword>
<dbReference type="Proteomes" id="UP000019243">
    <property type="component" value="Unassembled WGS sequence"/>
</dbReference>
<proteinExistence type="predicted"/>
<dbReference type="PANTHER" id="PTHR34473">
    <property type="entry name" value="UPF0699 TRANSMEMBRANE PROTEIN YDBS"/>
    <property type="match status" value="1"/>
</dbReference>
<evidence type="ECO:0000313" key="4">
    <source>
        <dbReference type="Proteomes" id="UP000019243"/>
    </source>
</evidence>
<accession>W7CTW9</accession>
<dbReference type="OrthoDB" id="1750577at2"/>
<dbReference type="EMBL" id="AODH01000021">
    <property type="protein sequence ID" value="EUJ40155.1"/>
    <property type="molecule type" value="Genomic_DNA"/>
</dbReference>
<feature type="transmembrane region" description="Helical" evidence="1">
    <location>
        <begin position="41"/>
        <end position="59"/>
    </location>
</feature>
<dbReference type="Pfam" id="PF03703">
    <property type="entry name" value="bPH_2"/>
    <property type="match status" value="1"/>
</dbReference>
<dbReference type="AlphaFoldDB" id="W7CTW9"/>
<dbReference type="STRING" id="1265861.BCAMP_05676"/>
<dbReference type="PATRIC" id="fig|1265861.3.peg.1126"/>